<feature type="region of interest" description="Disordered" evidence="1">
    <location>
        <begin position="193"/>
        <end position="214"/>
    </location>
</feature>
<organism evidence="2 3">
    <name type="scientific">Ascobolus immersus RN42</name>
    <dbReference type="NCBI Taxonomy" id="1160509"/>
    <lineage>
        <taxon>Eukaryota</taxon>
        <taxon>Fungi</taxon>
        <taxon>Dikarya</taxon>
        <taxon>Ascomycota</taxon>
        <taxon>Pezizomycotina</taxon>
        <taxon>Pezizomycetes</taxon>
        <taxon>Pezizales</taxon>
        <taxon>Ascobolaceae</taxon>
        <taxon>Ascobolus</taxon>
    </lineage>
</organism>
<gene>
    <name evidence="2" type="ORF">BJ508DRAFT_313206</name>
</gene>
<accession>A0A3N4HJH4</accession>
<reference evidence="2 3" key="1">
    <citation type="journal article" date="2018" name="Nat. Ecol. Evol.">
        <title>Pezizomycetes genomes reveal the molecular basis of ectomycorrhizal truffle lifestyle.</title>
        <authorList>
            <person name="Murat C."/>
            <person name="Payen T."/>
            <person name="Noel B."/>
            <person name="Kuo A."/>
            <person name="Morin E."/>
            <person name="Chen J."/>
            <person name="Kohler A."/>
            <person name="Krizsan K."/>
            <person name="Balestrini R."/>
            <person name="Da Silva C."/>
            <person name="Montanini B."/>
            <person name="Hainaut M."/>
            <person name="Levati E."/>
            <person name="Barry K.W."/>
            <person name="Belfiori B."/>
            <person name="Cichocki N."/>
            <person name="Clum A."/>
            <person name="Dockter R.B."/>
            <person name="Fauchery L."/>
            <person name="Guy J."/>
            <person name="Iotti M."/>
            <person name="Le Tacon F."/>
            <person name="Lindquist E.A."/>
            <person name="Lipzen A."/>
            <person name="Malagnac F."/>
            <person name="Mello A."/>
            <person name="Molinier V."/>
            <person name="Miyauchi S."/>
            <person name="Poulain J."/>
            <person name="Riccioni C."/>
            <person name="Rubini A."/>
            <person name="Sitrit Y."/>
            <person name="Splivallo R."/>
            <person name="Traeger S."/>
            <person name="Wang M."/>
            <person name="Zifcakova L."/>
            <person name="Wipf D."/>
            <person name="Zambonelli A."/>
            <person name="Paolocci F."/>
            <person name="Nowrousian M."/>
            <person name="Ottonello S."/>
            <person name="Baldrian P."/>
            <person name="Spatafora J.W."/>
            <person name="Henrissat B."/>
            <person name="Nagy L.G."/>
            <person name="Aury J.M."/>
            <person name="Wincker P."/>
            <person name="Grigoriev I.V."/>
            <person name="Bonfante P."/>
            <person name="Martin F.M."/>
        </authorList>
    </citation>
    <scope>NUCLEOTIDE SEQUENCE [LARGE SCALE GENOMIC DNA]</scope>
    <source>
        <strain evidence="2 3">RN42</strain>
    </source>
</reference>
<protein>
    <submittedName>
        <fullName evidence="2">Uncharacterized protein</fullName>
    </submittedName>
</protein>
<dbReference type="EMBL" id="ML119801">
    <property type="protein sequence ID" value="RPA74063.1"/>
    <property type="molecule type" value="Genomic_DNA"/>
</dbReference>
<evidence type="ECO:0000313" key="3">
    <source>
        <dbReference type="Proteomes" id="UP000275078"/>
    </source>
</evidence>
<keyword evidence="3" id="KW-1185">Reference proteome</keyword>
<evidence type="ECO:0000313" key="2">
    <source>
        <dbReference type="EMBL" id="RPA74063.1"/>
    </source>
</evidence>
<dbReference type="AlphaFoldDB" id="A0A3N4HJH4"/>
<dbReference type="Proteomes" id="UP000275078">
    <property type="component" value="Unassembled WGS sequence"/>
</dbReference>
<name>A0A3N4HJH4_ASCIM</name>
<feature type="region of interest" description="Disordered" evidence="1">
    <location>
        <begin position="31"/>
        <end position="66"/>
    </location>
</feature>
<feature type="compositionally biased region" description="Polar residues" evidence="1">
    <location>
        <begin position="133"/>
        <end position="150"/>
    </location>
</feature>
<proteinExistence type="predicted"/>
<evidence type="ECO:0000256" key="1">
    <source>
        <dbReference type="SAM" id="MobiDB-lite"/>
    </source>
</evidence>
<feature type="region of interest" description="Disordered" evidence="1">
    <location>
        <begin position="130"/>
        <end position="154"/>
    </location>
</feature>
<sequence>MPAIRNIYSACPKTIHNRTNMSAPTVPIGTATSTEPPSMCPQHGAASTLEDVDASSVPTDPAPDPISPSSHYYCPYSRPDCRYAIPTLTPSEYKAKYYAYWGMMDQQEARFSEETSLSGDKQIPRMQDVDSWGGSTSPIAEPQGHSNPLSSFRERMRLRRLPREELEKTEHWQAMKAFLDNDRFKEVYRKFEEKQERQPLQKKAQMEMQVLQEK</sequence>